<comment type="caution">
    <text evidence="3">The sequence shown here is derived from an EMBL/GenBank/DDBJ whole genome shotgun (WGS) entry which is preliminary data.</text>
</comment>
<dbReference type="PANTHER" id="PTHR34794:SF1">
    <property type="entry name" value="OS10G0101800 PROTEIN"/>
    <property type="match status" value="1"/>
</dbReference>
<evidence type="ECO:0000259" key="2">
    <source>
        <dbReference type="Pfam" id="PF05678"/>
    </source>
</evidence>
<sequence>MEAYPTNSSSSTATYVSQNTQQVKRMKQAYPLHSSLLSVRKPNAKPWKKPVAPLPPNPPKVYNVDPLNFRDLVQKLTGAPEFQSEAQILQNVASLPLNDDKPLLSRRHIEAPIPLCTLPPRSPYSAMYQEFESETLEMKSQKIMDDVISPRFLELNLSPSSYSWFSFPLMSPGTVSSLEQGTVL</sequence>
<keyword evidence="4" id="KW-1185">Reference proteome</keyword>
<dbReference type="Pfam" id="PF05678">
    <property type="entry name" value="VQ"/>
    <property type="match status" value="1"/>
</dbReference>
<dbReference type="EMBL" id="JARAOO010000014">
    <property type="protein sequence ID" value="KAJ7944545.1"/>
    <property type="molecule type" value="Genomic_DNA"/>
</dbReference>
<evidence type="ECO:0000313" key="4">
    <source>
        <dbReference type="Proteomes" id="UP001163823"/>
    </source>
</evidence>
<dbReference type="PANTHER" id="PTHR34794">
    <property type="entry name" value="EXPRESSED PROTEIN"/>
    <property type="match status" value="1"/>
</dbReference>
<dbReference type="AlphaFoldDB" id="A0AAD7KTA0"/>
<name>A0AAD7KTA0_QUISA</name>
<reference evidence="3" key="1">
    <citation type="journal article" date="2023" name="Science">
        <title>Elucidation of the pathway for biosynthesis of saponin adjuvants from the soapbark tree.</title>
        <authorList>
            <person name="Reed J."/>
            <person name="Orme A."/>
            <person name="El-Demerdash A."/>
            <person name="Owen C."/>
            <person name="Martin L.B.B."/>
            <person name="Misra R.C."/>
            <person name="Kikuchi S."/>
            <person name="Rejzek M."/>
            <person name="Martin A.C."/>
            <person name="Harkess A."/>
            <person name="Leebens-Mack J."/>
            <person name="Louveau T."/>
            <person name="Stephenson M.J."/>
            <person name="Osbourn A."/>
        </authorList>
    </citation>
    <scope>NUCLEOTIDE SEQUENCE</scope>
    <source>
        <strain evidence="3">S10</strain>
    </source>
</reference>
<dbReference type="InterPro" id="IPR039610">
    <property type="entry name" value="VQ29"/>
</dbReference>
<feature type="domain" description="VQ" evidence="2">
    <location>
        <begin position="58"/>
        <end position="81"/>
    </location>
</feature>
<organism evidence="3 4">
    <name type="scientific">Quillaja saponaria</name>
    <name type="common">Soap bark tree</name>
    <dbReference type="NCBI Taxonomy" id="32244"/>
    <lineage>
        <taxon>Eukaryota</taxon>
        <taxon>Viridiplantae</taxon>
        <taxon>Streptophyta</taxon>
        <taxon>Embryophyta</taxon>
        <taxon>Tracheophyta</taxon>
        <taxon>Spermatophyta</taxon>
        <taxon>Magnoliopsida</taxon>
        <taxon>eudicotyledons</taxon>
        <taxon>Gunneridae</taxon>
        <taxon>Pentapetalae</taxon>
        <taxon>rosids</taxon>
        <taxon>fabids</taxon>
        <taxon>Fabales</taxon>
        <taxon>Quillajaceae</taxon>
        <taxon>Quillaja</taxon>
    </lineage>
</organism>
<evidence type="ECO:0000256" key="1">
    <source>
        <dbReference type="SAM" id="MobiDB-lite"/>
    </source>
</evidence>
<dbReference type="Proteomes" id="UP001163823">
    <property type="component" value="Chromosome 14"/>
</dbReference>
<accession>A0AAD7KTA0</accession>
<proteinExistence type="predicted"/>
<dbReference type="InterPro" id="IPR008889">
    <property type="entry name" value="VQ"/>
</dbReference>
<gene>
    <name evidence="3" type="ORF">O6P43_033927</name>
</gene>
<feature type="region of interest" description="Disordered" evidence="1">
    <location>
        <begin position="1"/>
        <end position="20"/>
    </location>
</feature>
<evidence type="ECO:0000313" key="3">
    <source>
        <dbReference type="EMBL" id="KAJ7944545.1"/>
    </source>
</evidence>
<protein>
    <submittedName>
        <fullName evidence="3">VQ motif-containing protein</fullName>
    </submittedName>
</protein>
<dbReference type="KEGG" id="qsa:O6P43_033927"/>